<accession>A0A1T4ZUF1</accession>
<dbReference type="AlphaFoldDB" id="A0A1T4ZUF1"/>
<feature type="transmembrane region" description="Helical" evidence="1">
    <location>
        <begin position="6"/>
        <end position="29"/>
    </location>
</feature>
<keyword evidence="3" id="KW-1185">Reference proteome</keyword>
<protein>
    <submittedName>
        <fullName evidence="2">Uncharacterized protein</fullName>
    </submittedName>
</protein>
<reference evidence="3" key="1">
    <citation type="submission" date="2017-02" db="EMBL/GenBank/DDBJ databases">
        <authorList>
            <person name="Varghese N."/>
            <person name="Submissions S."/>
        </authorList>
    </citation>
    <scope>NUCLEOTIDE SEQUENCE [LARGE SCALE GENOMIC DNA]</scope>
    <source>
        <strain evidence="3">ATCC 35199</strain>
    </source>
</reference>
<evidence type="ECO:0000313" key="3">
    <source>
        <dbReference type="Proteomes" id="UP000243406"/>
    </source>
</evidence>
<evidence type="ECO:0000256" key="1">
    <source>
        <dbReference type="SAM" id="Phobius"/>
    </source>
</evidence>
<proteinExistence type="predicted"/>
<organism evidence="2 3">
    <name type="scientific">Acetoanaerobium noterae</name>
    <dbReference type="NCBI Taxonomy" id="745369"/>
    <lineage>
        <taxon>Bacteria</taxon>
        <taxon>Bacillati</taxon>
        <taxon>Bacillota</taxon>
        <taxon>Clostridia</taxon>
        <taxon>Peptostreptococcales</taxon>
        <taxon>Filifactoraceae</taxon>
        <taxon>Acetoanaerobium</taxon>
    </lineage>
</organism>
<keyword evidence="1" id="KW-1133">Transmembrane helix</keyword>
<keyword evidence="1" id="KW-0812">Transmembrane</keyword>
<gene>
    <name evidence="2" type="ORF">SAMN02745120_0396</name>
</gene>
<dbReference type="RefSeq" id="WP_079588386.1">
    <property type="nucleotide sequence ID" value="NZ_FUYN01000001.1"/>
</dbReference>
<dbReference type="Proteomes" id="UP000243406">
    <property type="component" value="Unassembled WGS sequence"/>
</dbReference>
<dbReference type="EMBL" id="FUYN01000001">
    <property type="protein sequence ID" value="SKB26227.1"/>
    <property type="molecule type" value="Genomic_DNA"/>
</dbReference>
<sequence>MNRKGWIISDIIISITLILMFVIPLVNIYKATYYHINSEETNQLSLELLENSIKSIVELEASSFPLIINNEKFDIKVNEMVSNDARIQKLSIEIRQKSGEFIHSFYLYKEVEDEI</sequence>
<evidence type="ECO:0000313" key="2">
    <source>
        <dbReference type="EMBL" id="SKB26227.1"/>
    </source>
</evidence>
<name>A0A1T4ZUF1_9FIRM</name>
<keyword evidence="1" id="KW-0472">Membrane</keyword>